<evidence type="ECO:0000313" key="2">
    <source>
        <dbReference type="EMBL" id="KAK2602562.1"/>
    </source>
</evidence>
<accession>A0AAD9SAE4</accession>
<evidence type="ECO:0000313" key="3">
    <source>
        <dbReference type="Proteomes" id="UP001265746"/>
    </source>
</evidence>
<feature type="compositionally biased region" description="Low complexity" evidence="1">
    <location>
        <begin position="38"/>
        <end position="53"/>
    </location>
</feature>
<dbReference type="Proteomes" id="UP001265746">
    <property type="component" value="Unassembled WGS sequence"/>
</dbReference>
<dbReference type="AlphaFoldDB" id="A0AAD9SAE4"/>
<feature type="compositionally biased region" description="Polar residues" evidence="1">
    <location>
        <begin position="54"/>
        <end position="80"/>
    </location>
</feature>
<evidence type="ECO:0000256" key="1">
    <source>
        <dbReference type="SAM" id="MobiDB-lite"/>
    </source>
</evidence>
<feature type="region of interest" description="Disordered" evidence="1">
    <location>
        <begin position="1"/>
        <end position="126"/>
    </location>
</feature>
<name>A0AAD9SAE4_PHOAM</name>
<protein>
    <submittedName>
        <fullName evidence="2">Uncharacterized protein</fullName>
    </submittedName>
</protein>
<feature type="compositionally biased region" description="Polar residues" evidence="1">
    <location>
        <begin position="22"/>
        <end position="33"/>
    </location>
</feature>
<gene>
    <name evidence="2" type="ORF">N8I77_009080</name>
</gene>
<organism evidence="2 3">
    <name type="scientific">Phomopsis amygdali</name>
    <name type="common">Fusicoccum amygdali</name>
    <dbReference type="NCBI Taxonomy" id="1214568"/>
    <lineage>
        <taxon>Eukaryota</taxon>
        <taxon>Fungi</taxon>
        <taxon>Dikarya</taxon>
        <taxon>Ascomycota</taxon>
        <taxon>Pezizomycotina</taxon>
        <taxon>Sordariomycetes</taxon>
        <taxon>Sordariomycetidae</taxon>
        <taxon>Diaporthales</taxon>
        <taxon>Diaporthaceae</taxon>
        <taxon>Diaporthe</taxon>
    </lineage>
</organism>
<keyword evidence="3" id="KW-1185">Reference proteome</keyword>
<dbReference type="EMBL" id="JAUJFL010000005">
    <property type="protein sequence ID" value="KAK2602562.1"/>
    <property type="molecule type" value="Genomic_DNA"/>
</dbReference>
<comment type="caution">
    <text evidence="2">The sequence shown here is derived from an EMBL/GenBank/DDBJ whole genome shotgun (WGS) entry which is preliminary data.</text>
</comment>
<reference evidence="2" key="1">
    <citation type="submission" date="2023-06" db="EMBL/GenBank/DDBJ databases">
        <authorList>
            <person name="Noh H."/>
        </authorList>
    </citation>
    <scope>NUCLEOTIDE SEQUENCE</scope>
    <source>
        <strain evidence="2">DUCC20226</strain>
    </source>
</reference>
<sequence>MTDRYGHPRQTVFGRRHASAAATVSYSDTRQTHPSAPPAAQQSQAGPSATSSSNTGIRRNLFQGQLTRRPTAGPGSSNPNEPVGAIRNAGALGTMEVEEDESASSDIVVRDKNGEVELDEPPTLVVDDPDEIALDMRQENEKERQRLADAVKHHQNIVNQNSVPAQPEELFEAVRASLRAKVAALSEDNWMYEKEDEPRLV</sequence>
<proteinExistence type="predicted"/>